<name>N6VX19_9GAMM</name>
<dbReference type="AlphaFoldDB" id="N6VX19"/>
<dbReference type="HOGENOM" id="CLU_093674_4_1_6"/>
<dbReference type="PATRIC" id="fig|626887.3.peg.1083"/>
<dbReference type="InterPro" id="IPR008523">
    <property type="entry name" value="DUF805"/>
</dbReference>
<dbReference type="STRING" id="626887.J057_05471"/>
<sequence>MEHFIDAFRNFANFSGRASRTQYWMFFLVYFIALIVLTVLDVVVGTMVISTLFSLAVLIPSISIAARRLHDTGKSGWWQLVALIPLIGWIILIVMLAQPSQGENAYGAQPATA</sequence>
<dbReference type="Pfam" id="PF05656">
    <property type="entry name" value="DUF805"/>
    <property type="match status" value="1"/>
</dbReference>
<accession>N6VX19</accession>
<evidence type="ECO:0000256" key="1">
    <source>
        <dbReference type="SAM" id="Phobius"/>
    </source>
</evidence>
<dbReference type="OrthoDB" id="9812349at2"/>
<feature type="transmembrane region" description="Helical" evidence="1">
    <location>
        <begin position="46"/>
        <end position="65"/>
    </location>
</feature>
<dbReference type="GO" id="GO:0005886">
    <property type="term" value="C:plasma membrane"/>
    <property type="evidence" value="ECO:0007669"/>
    <property type="project" value="TreeGrafter"/>
</dbReference>
<dbReference type="eggNOG" id="COG3152">
    <property type="taxonomic scope" value="Bacteria"/>
</dbReference>
<dbReference type="PANTHER" id="PTHR34980:SF2">
    <property type="entry name" value="INNER MEMBRANE PROTEIN YHAH-RELATED"/>
    <property type="match status" value="1"/>
</dbReference>
<proteinExistence type="predicted"/>
<feature type="transmembrane region" description="Helical" evidence="1">
    <location>
        <begin position="77"/>
        <end position="97"/>
    </location>
</feature>
<reference evidence="2 3" key="1">
    <citation type="journal article" date="2013" name="Genome Announc.">
        <title>Genome Sequence of the Polycyclic Aromatic Hydrocarbon-Degrading Bacterium Strain Marinobacter nanhaiticus D15-8WT.</title>
        <authorList>
            <person name="Cui Z."/>
            <person name="Gao W."/>
            <person name="Li Q."/>
            <person name="Xu G."/>
            <person name="Zheng L."/>
        </authorList>
    </citation>
    <scope>NUCLEOTIDE SEQUENCE [LARGE SCALE GENOMIC DNA]</scope>
    <source>
        <strain evidence="2 3">D15-8W</strain>
    </source>
</reference>
<keyword evidence="1" id="KW-0812">Transmembrane</keyword>
<dbReference type="RefSeq" id="WP_004579072.1">
    <property type="nucleotide sequence ID" value="NZ_AP028878.1"/>
</dbReference>
<feature type="transmembrane region" description="Helical" evidence="1">
    <location>
        <begin position="21"/>
        <end position="40"/>
    </location>
</feature>
<comment type="caution">
    <text evidence="2">The sequence shown here is derived from an EMBL/GenBank/DDBJ whole genome shotgun (WGS) entry which is preliminary data.</text>
</comment>
<protein>
    <submittedName>
        <fullName evidence="2">DUF805 domain-containing protein</fullName>
    </submittedName>
</protein>
<dbReference type="Proteomes" id="UP000013165">
    <property type="component" value="Unassembled WGS sequence"/>
</dbReference>
<dbReference type="PANTHER" id="PTHR34980">
    <property type="entry name" value="INNER MEMBRANE PROTEIN-RELATED-RELATED"/>
    <property type="match status" value="1"/>
</dbReference>
<evidence type="ECO:0000313" key="2">
    <source>
        <dbReference type="EMBL" id="ENO14775.1"/>
    </source>
</evidence>
<evidence type="ECO:0000313" key="3">
    <source>
        <dbReference type="Proteomes" id="UP000013165"/>
    </source>
</evidence>
<keyword evidence="1" id="KW-0472">Membrane</keyword>
<organism evidence="2 3">
    <name type="scientific">Marinobacter nanhaiticus D15-8W</name>
    <dbReference type="NCBI Taxonomy" id="626887"/>
    <lineage>
        <taxon>Bacteria</taxon>
        <taxon>Pseudomonadati</taxon>
        <taxon>Pseudomonadota</taxon>
        <taxon>Gammaproteobacteria</taxon>
        <taxon>Pseudomonadales</taxon>
        <taxon>Marinobacteraceae</taxon>
        <taxon>Marinobacter</taxon>
    </lineage>
</organism>
<dbReference type="EMBL" id="APLQ01000011">
    <property type="protein sequence ID" value="ENO14775.1"/>
    <property type="molecule type" value="Genomic_DNA"/>
</dbReference>
<keyword evidence="3" id="KW-1185">Reference proteome</keyword>
<gene>
    <name evidence="2" type="ORF">J057_05471</name>
</gene>
<keyword evidence="1" id="KW-1133">Transmembrane helix</keyword>